<feature type="region of interest" description="Disordered" evidence="1">
    <location>
        <begin position="1"/>
        <end position="30"/>
    </location>
</feature>
<comment type="caution">
    <text evidence="2">The sequence shown here is derived from an EMBL/GenBank/DDBJ whole genome shotgun (WGS) entry which is preliminary data.</text>
</comment>
<dbReference type="AlphaFoldDB" id="A0A4S8JFU4"/>
<keyword evidence="3" id="KW-1185">Reference proteome</keyword>
<evidence type="ECO:0000313" key="2">
    <source>
        <dbReference type="EMBL" id="THU60074.1"/>
    </source>
</evidence>
<evidence type="ECO:0000256" key="1">
    <source>
        <dbReference type="SAM" id="MobiDB-lite"/>
    </source>
</evidence>
<sequence>MQSDTSDPNDTIMRPPYCSTPYRSTPDTPEPLRKTRDGIARQHCTASTRATPLSTYWSVNAYLQSTSYPPEESIVVKRSCTTNRFIIGIKASSLINERGLRTFKSLLFYFIIT</sequence>
<accession>A0A4S8JFU4</accession>
<name>A0A4S8JFU4_MUSBA</name>
<dbReference type="Proteomes" id="UP000317650">
    <property type="component" value="Chromosome 7"/>
</dbReference>
<evidence type="ECO:0000313" key="3">
    <source>
        <dbReference type="Proteomes" id="UP000317650"/>
    </source>
</evidence>
<gene>
    <name evidence="2" type="ORF">C4D60_Mb07t08800</name>
</gene>
<reference evidence="2 3" key="1">
    <citation type="journal article" date="2019" name="Nat. Plants">
        <title>Genome sequencing of Musa balbisiana reveals subgenome evolution and function divergence in polyploid bananas.</title>
        <authorList>
            <person name="Yao X."/>
        </authorList>
    </citation>
    <scope>NUCLEOTIDE SEQUENCE [LARGE SCALE GENOMIC DNA]</scope>
    <source>
        <strain evidence="3">cv. DH-PKW</strain>
        <tissue evidence="2">Leaves</tissue>
    </source>
</reference>
<proteinExistence type="predicted"/>
<protein>
    <submittedName>
        <fullName evidence="2">Uncharacterized protein</fullName>
    </submittedName>
</protein>
<organism evidence="2 3">
    <name type="scientific">Musa balbisiana</name>
    <name type="common">Banana</name>
    <dbReference type="NCBI Taxonomy" id="52838"/>
    <lineage>
        <taxon>Eukaryota</taxon>
        <taxon>Viridiplantae</taxon>
        <taxon>Streptophyta</taxon>
        <taxon>Embryophyta</taxon>
        <taxon>Tracheophyta</taxon>
        <taxon>Spermatophyta</taxon>
        <taxon>Magnoliopsida</taxon>
        <taxon>Liliopsida</taxon>
        <taxon>Zingiberales</taxon>
        <taxon>Musaceae</taxon>
        <taxon>Musa</taxon>
    </lineage>
</organism>
<dbReference type="EMBL" id="PYDT01000005">
    <property type="protein sequence ID" value="THU60074.1"/>
    <property type="molecule type" value="Genomic_DNA"/>
</dbReference>